<keyword evidence="1" id="KW-0812">Transmembrane</keyword>
<name>A0A1Z2LDS9_9ACTN</name>
<accession>A0A1Z2LDS9</accession>
<evidence type="ECO:0000313" key="2">
    <source>
        <dbReference type="EMBL" id="ARZ72470.1"/>
    </source>
</evidence>
<evidence type="ECO:0000256" key="1">
    <source>
        <dbReference type="SAM" id="Phobius"/>
    </source>
</evidence>
<dbReference type="RefSeq" id="WP_087930079.1">
    <property type="nucleotide sequence ID" value="NZ_CP021744.1"/>
</dbReference>
<feature type="transmembrane region" description="Helical" evidence="1">
    <location>
        <begin position="36"/>
        <end position="59"/>
    </location>
</feature>
<evidence type="ECO:0000313" key="3">
    <source>
        <dbReference type="Proteomes" id="UP000195755"/>
    </source>
</evidence>
<reference evidence="2 3" key="1">
    <citation type="submission" date="2017-06" db="EMBL/GenBank/DDBJ databases">
        <title>Streptomyces albireticuli Genome sequencing and assembly.</title>
        <authorList>
            <person name="Wang Y."/>
            <person name="Du B."/>
            <person name="Ding Y."/>
            <person name="Liu H."/>
            <person name="Hou Q."/>
            <person name="Liu K."/>
            <person name="Yao L."/>
            <person name="Wang C."/>
        </authorList>
    </citation>
    <scope>NUCLEOTIDE SEQUENCE [LARGE SCALE GENOMIC DNA]</scope>
    <source>
        <strain evidence="2 3">MDJK11</strain>
    </source>
</reference>
<sequence>MFILALIAFPFALLAGFGHGGRLVLRGIRAGAWSAPGLWGGIGLLAGSGAALAFAYGMFAGFGGLDRSETCGASYDSKFAGEHDGDPLFPLHSWCGATHDLVPSWVNPSVISLTALSVVSLGVAAVTGVARITRTWAARRAGHSPGVHAP</sequence>
<dbReference type="EMBL" id="CP021744">
    <property type="protein sequence ID" value="ARZ72470.1"/>
    <property type="molecule type" value="Genomic_DNA"/>
</dbReference>
<keyword evidence="1" id="KW-1133">Transmembrane helix</keyword>
<proteinExistence type="predicted"/>
<organism evidence="2 3">
    <name type="scientific">Streptomyces albireticuli</name>
    <dbReference type="NCBI Taxonomy" id="1940"/>
    <lineage>
        <taxon>Bacteria</taxon>
        <taxon>Bacillati</taxon>
        <taxon>Actinomycetota</taxon>
        <taxon>Actinomycetes</taxon>
        <taxon>Kitasatosporales</taxon>
        <taxon>Streptomycetaceae</taxon>
        <taxon>Streptomyces</taxon>
    </lineage>
</organism>
<protein>
    <submittedName>
        <fullName evidence="2">Uncharacterized protein</fullName>
    </submittedName>
</protein>
<dbReference type="AlphaFoldDB" id="A0A1Z2LDS9"/>
<dbReference type="OrthoDB" id="3385752at2"/>
<gene>
    <name evidence="2" type="ORF">SMD11_6894</name>
</gene>
<keyword evidence="1" id="KW-0472">Membrane</keyword>
<dbReference type="KEGG" id="salj:SMD11_6894"/>
<dbReference type="Proteomes" id="UP000195755">
    <property type="component" value="Chromosome"/>
</dbReference>